<evidence type="ECO:0000313" key="2">
    <source>
        <dbReference type="Proteomes" id="UP000185062"/>
    </source>
</evidence>
<evidence type="ECO:0000313" key="1">
    <source>
        <dbReference type="EMBL" id="SIO35385.1"/>
    </source>
</evidence>
<organism evidence="1 2">
    <name type="scientific">Nitrosomonas cryotolerans ATCC 49181</name>
    <dbReference type="NCBI Taxonomy" id="1131553"/>
    <lineage>
        <taxon>Bacteria</taxon>
        <taxon>Pseudomonadati</taxon>
        <taxon>Pseudomonadota</taxon>
        <taxon>Betaproteobacteria</taxon>
        <taxon>Nitrosomonadales</taxon>
        <taxon>Nitrosomonadaceae</taxon>
        <taxon>Nitrosomonas</taxon>
    </lineage>
</organism>
<name>A0A1N6ITT1_9PROT</name>
<dbReference type="RefSeq" id="WP_028461828.1">
    <property type="nucleotide sequence ID" value="NZ_FSRO01000001.1"/>
</dbReference>
<dbReference type="Proteomes" id="UP000185062">
    <property type="component" value="Unassembled WGS sequence"/>
</dbReference>
<evidence type="ECO:0008006" key="3">
    <source>
        <dbReference type="Google" id="ProtNLM"/>
    </source>
</evidence>
<sequence>MNEQDWNPGFLEISPIFEPFHVLGRYLRKLHSWPDLVDLEYLKNNTAMPVVNHSGKPICFVPQISSASELADQYEPRIYLAGEVQTRAENWHDFFNALVWISYPRAKAALNQLHFQEMLQACQHKKMQRGPLRDAATLFDESGVVVISSDVLLIELLESFEWKELFWQQRAAVLTSMKFFVFGHGLYEKALNPYLGMTGKGIIFKVEAECFDQPTPTQLVMVDMMLEKFLSQYLHATSNLTPVPVLGYPGWSTDNIDSSYYDNQHYFRPYPARRAK</sequence>
<protein>
    <recommendedName>
        <fullName evidence="3">DUF3025 domain-containing protein</fullName>
    </recommendedName>
</protein>
<dbReference type="AlphaFoldDB" id="A0A1N6ITT1"/>
<accession>A0A1N6ITT1</accession>
<reference evidence="1 2" key="1">
    <citation type="submission" date="2016-12" db="EMBL/GenBank/DDBJ databases">
        <authorList>
            <person name="Song W.-J."/>
            <person name="Kurnit D.M."/>
        </authorList>
    </citation>
    <scope>NUCLEOTIDE SEQUENCE [LARGE SCALE GENOMIC DNA]</scope>
    <source>
        <strain evidence="1 2">ATCC 49181</strain>
    </source>
</reference>
<dbReference type="eggNOG" id="ENOG502ZBX5">
    <property type="taxonomic scope" value="Bacteria"/>
</dbReference>
<keyword evidence="2" id="KW-1185">Reference proteome</keyword>
<dbReference type="STRING" id="44575.SAMN05216419_102430"/>
<proteinExistence type="predicted"/>
<dbReference type="InterPro" id="IPR021390">
    <property type="entry name" value="DUF3025"/>
</dbReference>
<gene>
    <name evidence="1" type="ORF">SAMN02743940_2067</name>
</gene>
<dbReference type="EMBL" id="FSRO01000001">
    <property type="protein sequence ID" value="SIO35385.1"/>
    <property type="molecule type" value="Genomic_DNA"/>
</dbReference>
<dbReference type="Pfam" id="PF11227">
    <property type="entry name" value="DUF3025"/>
    <property type="match status" value="1"/>
</dbReference>